<evidence type="ECO:0000256" key="1">
    <source>
        <dbReference type="SAM" id="MobiDB-lite"/>
    </source>
</evidence>
<dbReference type="HOGENOM" id="CLU_2112843_0_0_1"/>
<dbReference type="Proteomes" id="UP000006591">
    <property type="component" value="Chromosome 8"/>
</dbReference>
<evidence type="ECO:0000313" key="3">
    <source>
        <dbReference type="Proteomes" id="UP000006591"/>
    </source>
</evidence>
<feature type="region of interest" description="Disordered" evidence="1">
    <location>
        <begin position="1"/>
        <end position="24"/>
    </location>
</feature>
<keyword evidence="3" id="KW-1185">Reference proteome</keyword>
<dbReference type="Gramene" id="ONIVA08G06040.1">
    <property type="protein sequence ID" value="ONIVA08G06040.1"/>
    <property type="gene ID" value="ONIVA08G06040"/>
</dbReference>
<name>A0A0E0I8C6_ORYNI</name>
<feature type="compositionally biased region" description="Basic residues" evidence="1">
    <location>
        <begin position="9"/>
        <end position="22"/>
    </location>
</feature>
<dbReference type="AlphaFoldDB" id="A0A0E0I8C6"/>
<accession>A0A0E0I8C6</accession>
<reference evidence="2" key="2">
    <citation type="submission" date="2018-04" db="EMBL/GenBank/DDBJ databases">
        <title>OnivRS2 (Oryza nivara Reference Sequence Version 2).</title>
        <authorList>
            <person name="Zhang J."/>
            <person name="Kudrna D."/>
            <person name="Lee S."/>
            <person name="Talag J."/>
            <person name="Rajasekar S."/>
            <person name="Welchert J."/>
            <person name="Hsing Y.-I."/>
            <person name="Wing R.A."/>
        </authorList>
    </citation>
    <scope>NUCLEOTIDE SEQUENCE [LARGE SCALE GENOMIC DNA]</scope>
    <source>
        <strain evidence="2">SL10</strain>
    </source>
</reference>
<dbReference type="EnsemblPlants" id="ONIVA08G06040.1">
    <property type="protein sequence ID" value="ONIVA08G06040.1"/>
    <property type="gene ID" value="ONIVA08G06040"/>
</dbReference>
<evidence type="ECO:0000313" key="2">
    <source>
        <dbReference type="EnsemblPlants" id="ONIVA08G06040.1"/>
    </source>
</evidence>
<protein>
    <submittedName>
        <fullName evidence="2">Uncharacterized protein</fullName>
    </submittedName>
</protein>
<reference evidence="2" key="1">
    <citation type="submission" date="2015-04" db="UniProtKB">
        <authorList>
            <consortium name="EnsemblPlants"/>
        </authorList>
    </citation>
    <scope>IDENTIFICATION</scope>
    <source>
        <strain evidence="2">SL10</strain>
    </source>
</reference>
<sequence length="115" mass="13272">MSYAQTRSSHVRKEKKKKKSKHVVTSPLTFLSPVQRRHRLCLRLFTYLAPAQPARRRDATGVPPTTARRLLRLASPPRRPPWLRLLCSGLGCPVKVVLELLSGYWERCKEWSPLT</sequence>
<proteinExistence type="predicted"/>
<organism evidence="2">
    <name type="scientific">Oryza nivara</name>
    <name type="common">Indian wild rice</name>
    <name type="synonym">Oryza sativa f. spontanea</name>
    <dbReference type="NCBI Taxonomy" id="4536"/>
    <lineage>
        <taxon>Eukaryota</taxon>
        <taxon>Viridiplantae</taxon>
        <taxon>Streptophyta</taxon>
        <taxon>Embryophyta</taxon>
        <taxon>Tracheophyta</taxon>
        <taxon>Spermatophyta</taxon>
        <taxon>Magnoliopsida</taxon>
        <taxon>Liliopsida</taxon>
        <taxon>Poales</taxon>
        <taxon>Poaceae</taxon>
        <taxon>BOP clade</taxon>
        <taxon>Oryzoideae</taxon>
        <taxon>Oryzeae</taxon>
        <taxon>Oryzinae</taxon>
        <taxon>Oryza</taxon>
    </lineage>
</organism>